<evidence type="ECO:0000313" key="3">
    <source>
        <dbReference type="Proteomes" id="UP001165060"/>
    </source>
</evidence>
<comment type="caution">
    <text evidence="2">The sequence shown here is derived from an EMBL/GenBank/DDBJ whole genome shotgun (WGS) entry which is preliminary data.</text>
</comment>
<feature type="compositionally biased region" description="Basic residues" evidence="1">
    <location>
        <begin position="86"/>
        <end position="96"/>
    </location>
</feature>
<evidence type="ECO:0000313" key="2">
    <source>
        <dbReference type="EMBL" id="GMI32876.1"/>
    </source>
</evidence>
<name>A0ABQ6MTC4_9STRA</name>
<proteinExistence type="predicted"/>
<feature type="compositionally biased region" description="Polar residues" evidence="1">
    <location>
        <begin position="129"/>
        <end position="138"/>
    </location>
</feature>
<organism evidence="2 3">
    <name type="scientific">Tetraparma gracilis</name>
    <dbReference type="NCBI Taxonomy" id="2962635"/>
    <lineage>
        <taxon>Eukaryota</taxon>
        <taxon>Sar</taxon>
        <taxon>Stramenopiles</taxon>
        <taxon>Ochrophyta</taxon>
        <taxon>Bolidophyceae</taxon>
        <taxon>Parmales</taxon>
        <taxon>Triparmaceae</taxon>
        <taxon>Tetraparma</taxon>
    </lineage>
</organism>
<protein>
    <submittedName>
        <fullName evidence="2">Uncharacterized protein</fullName>
    </submittedName>
</protein>
<accession>A0ABQ6MTC4</accession>
<feature type="compositionally biased region" description="Acidic residues" evidence="1">
    <location>
        <begin position="25"/>
        <end position="34"/>
    </location>
</feature>
<gene>
    <name evidence="2" type="ORF">TeGR_g12996</name>
</gene>
<reference evidence="2 3" key="1">
    <citation type="journal article" date="2023" name="Commun. Biol.">
        <title>Genome analysis of Parmales, the sister group of diatoms, reveals the evolutionary specialization of diatoms from phago-mixotrophs to photoautotrophs.</title>
        <authorList>
            <person name="Ban H."/>
            <person name="Sato S."/>
            <person name="Yoshikawa S."/>
            <person name="Yamada K."/>
            <person name="Nakamura Y."/>
            <person name="Ichinomiya M."/>
            <person name="Sato N."/>
            <person name="Blanc-Mathieu R."/>
            <person name="Endo H."/>
            <person name="Kuwata A."/>
            <person name="Ogata H."/>
        </authorList>
    </citation>
    <scope>NUCLEOTIDE SEQUENCE [LARGE SCALE GENOMIC DNA]</scope>
</reference>
<feature type="region of interest" description="Disordered" evidence="1">
    <location>
        <begin position="22"/>
        <end position="105"/>
    </location>
</feature>
<dbReference type="EMBL" id="BRYB01001754">
    <property type="protein sequence ID" value="GMI32876.1"/>
    <property type="molecule type" value="Genomic_DNA"/>
</dbReference>
<dbReference type="Proteomes" id="UP001165060">
    <property type="component" value="Unassembled WGS sequence"/>
</dbReference>
<sequence length="164" mass="17554">MSSFATCPVCFDLVPPHRINAHIDDGDEGGDEEAVLLGQPTQPYGGAPRKRPASPALRPAQLGDPQKWPAPPPPAYPCEGLNQPAQRRRKRSKKRSAPPAPPLPAVAACYPCEDSDDVDEEVLLLGQATPHTQFTQGSARGGGDEEDIRNADAWAIVEACLKDN</sequence>
<feature type="region of interest" description="Disordered" evidence="1">
    <location>
        <begin position="127"/>
        <end position="147"/>
    </location>
</feature>
<keyword evidence="3" id="KW-1185">Reference proteome</keyword>
<evidence type="ECO:0000256" key="1">
    <source>
        <dbReference type="SAM" id="MobiDB-lite"/>
    </source>
</evidence>